<name>A0A1D9FX34_MOOP1</name>
<reference evidence="3" key="1">
    <citation type="submission" date="2016-10" db="EMBL/GenBank/DDBJ databases">
        <title>Comparative genomics uncovers the prolific and rare metabolic potential of the cyanobacterial genus Moorea.</title>
        <authorList>
            <person name="Leao T."/>
            <person name="Castelao G."/>
            <person name="Korobeynikov A."/>
            <person name="Monroe E.A."/>
            <person name="Podell S."/>
            <person name="Glukhov E."/>
            <person name="Allen E."/>
            <person name="Gerwick W.H."/>
            <person name="Gerwick L."/>
        </authorList>
    </citation>
    <scope>NUCLEOTIDE SEQUENCE [LARGE SCALE GENOMIC DNA]</scope>
    <source>
        <strain evidence="3">JHB</strain>
    </source>
</reference>
<dbReference type="InterPro" id="IPR008969">
    <property type="entry name" value="CarboxyPept-like_regulatory"/>
</dbReference>
<sequence>MISDLSQVLRRILEQTSLSSRFPELAEAQISFERPSETFSPGQTTVNLFLYDIREHLELRNNEPRIERRNGQAIIHNPPKRIVCSYLVTAWPIGGEELPLQEHRLLSQVLQVFSAYPTIPEIPFLENTRLAGQEPALPMVTAQVDGVQSTAEFWTALGNQLRPSITVKVTIAIKELFEPDPTPIVITQDWQLGQRISPSSPQLVPSTAQGFLGQRISPSSPELVPDTAQRFFRIGGRVTDAENKPVVGATVVLVERNLRAATDRDGNYSIGAIPAGAYTLRVQLDDVVQEVNITIPVESAASNYNLELQQ</sequence>
<accession>A0A1D9FX34</accession>
<dbReference type="Pfam" id="PF13620">
    <property type="entry name" value="CarboxypepD_reg"/>
    <property type="match status" value="1"/>
</dbReference>
<dbReference type="EMBL" id="CP017708">
    <property type="protein sequence ID" value="AOY79948.1"/>
    <property type="molecule type" value="Genomic_DNA"/>
</dbReference>
<evidence type="ECO:0000313" key="3">
    <source>
        <dbReference type="Proteomes" id="UP000176944"/>
    </source>
</evidence>
<proteinExistence type="predicted"/>
<dbReference type="AlphaFoldDB" id="A0A1D9FX34"/>
<protein>
    <submittedName>
        <fullName evidence="2">Pvc16 family protein</fullName>
    </submittedName>
</protein>
<dbReference type="SUPFAM" id="SSF49464">
    <property type="entry name" value="Carboxypeptidase regulatory domain-like"/>
    <property type="match status" value="1"/>
</dbReference>
<dbReference type="Proteomes" id="UP000176944">
    <property type="component" value="Chromosome"/>
</dbReference>
<dbReference type="Gene3D" id="2.60.40.1120">
    <property type="entry name" value="Carboxypeptidase-like, regulatory domain"/>
    <property type="match status" value="1"/>
</dbReference>
<dbReference type="InterPro" id="IPR025351">
    <property type="entry name" value="Pvc16_N"/>
</dbReference>
<organism evidence="2 3">
    <name type="scientific">Moorena producens (strain JHB)</name>
    <dbReference type="NCBI Taxonomy" id="1454205"/>
    <lineage>
        <taxon>Bacteria</taxon>
        <taxon>Bacillati</taxon>
        <taxon>Cyanobacteriota</taxon>
        <taxon>Cyanophyceae</taxon>
        <taxon>Coleofasciculales</taxon>
        <taxon>Coleofasciculaceae</taxon>
        <taxon>Moorena</taxon>
    </lineage>
</organism>
<feature type="domain" description="Pvc16 N-terminal" evidence="1">
    <location>
        <begin position="5"/>
        <end position="178"/>
    </location>
</feature>
<gene>
    <name evidence="2" type="ORF">BJP36_08455</name>
</gene>
<evidence type="ECO:0000313" key="2">
    <source>
        <dbReference type="EMBL" id="AOY79948.1"/>
    </source>
</evidence>
<evidence type="ECO:0000259" key="1">
    <source>
        <dbReference type="Pfam" id="PF14065"/>
    </source>
</evidence>
<dbReference type="Pfam" id="PF14065">
    <property type="entry name" value="Pvc16_N"/>
    <property type="match status" value="1"/>
</dbReference>